<dbReference type="RefSeq" id="WP_349641584.1">
    <property type="nucleotide sequence ID" value="NZ_CAWVOH010000001.1"/>
</dbReference>
<gene>
    <name evidence="5" type="primary">truB</name>
    <name evidence="7" type="ORF">R54876_GBNLAHCA_00601</name>
</gene>
<dbReference type="InterPro" id="IPR014780">
    <property type="entry name" value="tRNA_psdUridine_synth_TruB"/>
</dbReference>
<dbReference type="CDD" id="cd02573">
    <property type="entry name" value="PseudoU_synth_EcTruB"/>
    <property type="match status" value="1"/>
</dbReference>
<evidence type="ECO:0000313" key="8">
    <source>
        <dbReference type="Proteomes" id="UP001314241"/>
    </source>
</evidence>
<accession>A0ABP0EPK3</accession>
<keyword evidence="4 5" id="KW-0413">Isomerase</keyword>
<dbReference type="PANTHER" id="PTHR13767">
    <property type="entry name" value="TRNA-PSEUDOURIDINE SYNTHASE"/>
    <property type="match status" value="1"/>
</dbReference>
<proteinExistence type="inferred from homology"/>
<keyword evidence="3 5" id="KW-0819">tRNA processing</keyword>
<evidence type="ECO:0000256" key="1">
    <source>
        <dbReference type="ARBA" id="ARBA00000385"/>
    </source>
</evidence>
<dbReference type="GO" id="GO:0160148">
    <property type="term" value="F:tRNA pseudouridine(55) synthase activity"/>
    <property type="evidence" value="ECO:0007669"/>
    <property type="project" value="UniProtKB-EC"/>
</dbReference>
<evidence type="ECO:0000313" key="7">
    <source>
        <dbReference type="EMBL" id="CAK8054041.1"/>
    </source>
</evidence>
<dbReference type="Pfam" id="PF01509">
    <property type="entry name" value="TruB_N"/>
    <property type="match status" value="1"/>
</dbReference>
<evidence type="ECO:0000256" key="5">
    <source>
        <dbReference type="HAMAP-Rule" id="MF_01080"/>
    </source>
</evidence>
<dbReference type="InterPro" id="IPR002501">
    <property type="entry name" value="PsdUridine_synth_N"/>
</dbReference>
<dbReference type="SUPFAM" id="SSF55120">
    <property type="entry name" value="Pseudouridine synthase"/>
    <property type="match status" value="1"/>
</dbReference>
<dbReference type="InterPro" id="IPR020103">
    <property type="entry name" value="PsdUridine_synth_cat_dom_sf"/>
</dbReference>
<dbReference type="NCBIfam" id="TIGR00431">
    <property type="entry name" value="TruB"/>
    <property type="match status" value="1"/>
</dbReference>
<evidence type="ECO:0000256" key="4">
    <source>
        <dbReference type="ARBA" id="ARBA00023235"/>
    </source>
</evidence>
<keyword evidence="8" id="KW-1185">Reference proteome</keyword>
<reference evidence="7 8" key="1">
    <citation type="submission" date="2024-01" db="EMBL/GenBank/DDBJ databases">
        <authorList>
            <person name="Botero Cardona J."/>
        </authorList>
    </citation>
    <scope>NUCLEOTIDE SEQUENCE [LARGE SCALE GENOMIC DNA]</scope>
    <source>
        <strain evidence="7 8">LMG 33000</strain>
    </source>
</reference>
<dbReference type="PANTHER" id="PTHR13767:SF2">
    <property type="entry name" value="PSEUDOURIDYLATE SYNTHASE TRUB1"/>
    <property type="match status" value="1"/>
</dbReference>
<comment type="catalytic activity">
    <reaction evidence="1 5">
        <text>uridine(55) in tRNA = pseudouridine(55) in tRNA</text>
        <dbReference type="Rhea" id="RHEA:42532"/>
        <dbReference type="Rhea" id="RHEA-COMP:10101"/>
        <dbReference type="Rhea" id="RHEA-COMP:10102"/>
        <dbReference type="ChEBI" id="CHEBI:65314"/>
        <dbReference type="ChEBI" id="CHEBI:65315"/>
        <dbReference type="EC" id="5.4.99.25"/>
    </reaction>
</comment>
<comment type="caution">
    <text evidence="7">The sequence shown here is derived from an EMBL/GenBank/DDBJ whole genome shotgun (WGS) entry which is preliminary data.</text>
</comment>
<evidence type="ECO:0000256" key="2">
    <source>
        <dbReference type="ARBA" id="ARBA00005642"/>
    </source>
</evidence>
<dbReference type="HAMAP" id="MF_01080">
    <property type="entry name" value="TruB_bact"/>
    <property type="match status" value="1"/>
</dbReference>
<comment type="function">
    <text evidence="5">Responsible for synthesis of pseudouridine from uracil-55 in the psi GC loop of transfer RNAs.</text>
</comment>
<name>A0ABP0EPK3_9LACO</name>
<dbReference type="Proteomes" id="UP001314241">
    <property type="component" value="Unassembled WGS sequence"/>
</dbReference>
<dbReference type="EMBL" id="CAWVOH010000001">
    <property type="protein sequence ID" value="CAK8054041.1"/>
    <property type="molecule type" value="Genomic_DNA"/>
</dbReference>
<feature type="domain" description="Pseudouridine synthase II N-terminal" evidence="6">
    <location>
        <begin position="27"/>
        <end position="181"/>
    </location>
</feature>
<evidence type="ECO:0000256" key="3">
    <source>
        <dbReference type="ARBA" id="ARBA00022694"/>
    </source>
</evidence>
<evidence type="ECO:0000259" key="6">
    <source>
        <dbReference type="Pfam" id="PF01509"/>
    </source>
</evidence>
<dbReference type="EC" id="5.4.99.25" evidence="5"/>
<protein>
    <recommendedName>
        <fullName evidence="5">tRNA pseudouridine synthase B</fullName>
        <ecNumber evidence="5">5.4.99.25</ecNumber>
    </recommendedName>
    <alternativeName>
        <fullName evidence="5">tRNA pseudouridine(55) synthase</fullName>
        <shortName evidence="5">Psi55 synthase</shortName>
    </alternativeName>
    <alternativeName>
        <fullName evidence="5">tRNA pseudouridylate synthase</fullName>
    </alternativeName>
    <alternativeName>
        <fullName evidence="5">tRNA-uridine isomerase</fullName>
    </alternativeName>
</protein>
<organism evidence="7 8">
    <name type="scientific">Eupransor demetentiae</name>
    <dbReference type="NCBI Taxonomy" id="3109584"/>
    <lineage>
        <taxon>Bacteria</taxon>
        <taxon>Bacillati</taxon>
        <taxon>Bacillota</taxon>
        <taxon>Bacilli</taxon>
        <taxon>Lactobacillales</taxon>
        <taxon>Lactobacillaceae</taxon>
        <taxon>Eupransor</taxon>
    </lineage>
</organism>
<dbReference type="Gene3D" id="3.30.2350.10">
    <property type="entry name" value="Pseudouridine synthase"/>
    <property type="match status" value="1"/>
</dbReference>
<comment type="similarity">
    <text evidence="2 5">Belongs to the pseudouridine synthase TruB family. Type 1 subfamily.</text>
</comment>
<feature type="active site" description="Nucleophile" evidence="5">
    <location>
        <position position="42"/>
    </location>
</feature>
<sequence length="304" mass="34055">MSENIDGILVVNKPKGMTSFGVVARLRRVIGQKKIGHAGTLDPNVDGVLVIALGRATKLIDFLQAHPKTYTGEITLGFSTETQDADGEIVERQLLTEAFSAEQIDQSMQALTGDIIQIPPMYSAVKVNGRRLYEYARAGEKVALPERKAHIYEFKRTSDLKLQDGLESFTFEAKVSKGTYIRTLASDLGQKLNWPATMTALTRQAGSGFSLDESTDLDTLMEMDRAEIMKKVVPIADILPWPKKELTQEEWFAVSNGQKISPRQWAPNDAGYLALYYQGELKLVYQFDSERDCWVSRYVFSNQS</sequence>